<sequence>MLQRKKKQARQARVQLEEIHKGLRMLNNGTYQLDHLLSIGQSDQCGLGFKGKSSKVRGHIRPRCFKLLREKRQMEQTYGMRSHSPICYCGVQRHARRDGFDSGQGANHGGIRLMDTWSGRSGHYGDDGMRFYPRHGGWQSSLLCLTECPCTWCCEVVADVTCGGVVRCIVVTKLCIGVDVCLGIFGVRLVLTYSVTYLVKYLVTYFQRLRG</sequence>
<proteinExistence type="predicted"/>
<dbReference type="EMBL" id="QGKY02001925">
    <property type="protein sequence ID" value="KAF2548274.1"/>
    <property type="molecule type" value="Genomic_DNA"/>
</dbReference>
<dbReference type="AlphaFoldDB" id="A0A8S9HIE5"/>
<accession>A0A8S9HIE5</accession>
<evidence type="ECO:0000313" key="1">
    <source>
        <dbReference type="EMBL" id="KAF2548274.1"/>
    </source>
</evidence>
<reference evidence="2" key="1">
    <citation type="submission" date="2019-12" db="EMBL/GenBank/DDBJ databases">
        <title>Genome sequencing and annotation of Brassica cretica.</title>
        <authorList>
            <person name="Studholme D.J."/>
            <person name="Sarris P.F."/>
        </authorList>
    </citation>
    <scope>NUCLEOTIDE SEQUENCE</scope>
    <source>
        <strain evidence="2">PFS-001/15</strain>
        <strain evidence="1">PFS-102/07</strain>
        <tissue evidence="2">Leaf</tissue>
    </source>
</reference>
<evidence type="ECO:0000313" key="2">
    <source>
        <dbReference type="EMBL" id="KAF2558205.1"/>
    </source>
</evidence>
<dbReference type="Proteomes" id="UP000712281">
    <property type="component" value="Unassembled WGS sequence"/>
</dbReference>
<evidence type="ECO:0000313" key="3">
    <source>
        <dbReference type="Proteomes" id="UP000712281"/>
    </source>
</evidence>
<organism evidence="2 3">
    <name type="scientific">Brassica cretica</name>
    <name type="common">Mustard</name>
    <dbReference type="NCBI Taxonomy" id="69181"/>
    <lineage>
        <taxon>Eukaryota</taxon>
        <taxon>Viridiplantae</taxon>
        <taxon>Streptophyta</taxon>
        <taxon>Embryophyta</taxon>
        <taxon>Tracheophyta</taxon>
        <taxon>Spermatophyta</taxon>
        <taxon>Magnoliopsida</taxon>
        <taxon>eudicotyledons</taxon>
        <taxon>Gunneridae</taxon>
        <taxon>Pentapetalae</taxon>
        <taxon>rosids</taxon>
        <taxon>malvids</taxon>
        <taxon>Brassicales</taxon>
        <taxon>Brassicaceae</taxon>
        <taxon>Brassiceae</taxon>
        <taxon>Brassica</taxon>
    </lineage>
</organism>
<dbReference type="EMBL" id="QGKW02001940">
    <property type="protein sequence ID" value="KAF2558205.1"/>
    <property type="molecule type" value="Genomic_DNA"/>
</dbReference>
<gene>
    <name evidence="2" type="ORF">F2Q68_00016436</name>
    <name evidence="1" type="ORF">F2Q70_00022358</name>
</gene>
<comment type="caution">
    <text evidence="2">The sequence shown here is derived from an EMBL/GenBank/DDBJ whole genome shotgun (WGS) entry which is preliminary data.</text>
</comment>
<protein>
    <submittedName>
        <fullName evidence="2">Uncharacterized protein</fullName>
    </submittedName>
</protein>
<name>A0A8S9HIE5_BRACR</name>